<dbReference type="eggNOG" id="ENOG503385P">
    <property type="taxonomic scope" value="Bacteria"/>
</dbReference>
<evidence type="ECO:0008006" key="3">
    <source>
        <dbReference type="Google" id="ProtNLM"/>
    </source>
</evidence>
<reference evidence="1 2" key="1">
    <citation type="submission" date="2009-01" db="EMBL/GenBank/DDBJ databases">
        <authorList>
            <person name="Qin X."/>
            <person name="Bachman B."/>
            <person name="Battles P."/>
            <person name="Bell A."/>
            <person name="Bess C."/>
            <person name="Bickham C."/>
            <person name="Chaboub L."/>
            <person name="Chen D."/>
            <person name="Coyle M."/>
            <person name="Deiros D.R."/>
            <person name="Dinh H."/>
            <person name="Forbes L."/>
            <person name="Fowler G."/>
            <person name="Francisco L."/>
            <person name="Fu Q."/>
            <person name="Gubbala S."/>
            <person name="Hale W."/>
            <person name="Han Y."/>
            <person name="Hemphill L."/>
            <person name="Highlander S.K."/>
            <person name="Hirani K."/>
            <person name="Hogues M."/>
            <person name="Jackson L."/>
            <person name="Jakkamsetti A."/>
            <person name="Javaid M."/>
            <person name="Jiang H."/>
            <person name="Korchina V."/>
            <person name="Kovar C."/>
            <person name="Lara F."/>
            <person name="Lee S."/>
            <person name="Mata R."/>
            <person name="Mathew T."/>
            <person name="Moen C."/>
            <person name="Morales K."/>
            <person name="Munidasa M."/>
            <person name="Nazareth L."/>
            <person name="Ngo R."/>
            <person name="Nguyen L."/>
            <person name="Okwuonu G."/>
            <person name="Ongeri F."/>
            <person name="Patil S."/>
            <person name="Petrosino J."/>
            <person name="Pham C."/>
            <person name="Pham P."/>
            <person name="Pu L.-L."/>
            <person name="Puazo M."/>
            <person name="Raj R."/>
            <person name="Reid J."/>
            <person name="Rouhana J."/>
            <person name="Saada N."/>
            <person name="Shang Y."/>
            <person name="Simmons D."/>
            <person name="Thornton R."/>
            <person name="Warren J."/>
            <person name="Weissenberger G."/>
            <person name="Zhang J."/>
            <person name="Zhang L."/>
            <person name="Zhou C."/>
            <person name="Zhu D."/>
            <person name="Muzny D."/>
            <person name="Worley K."/>
            <person name="Gibbs R."/>
        </authorList>
    </citation>
    <scope>NUCLEOTIDE SEQUENCE [LARGE SCALE GENOMIC DNA]</scope>
    <source>
        <strain evidence="1 2">DSM 15434</strain>
    </source>
</reference>
<protein>
    <recommendedName>
        <fullName evidence="3">Toxin-antitoxin system, antitoxin component, HicB family</fullName>
    </recommendedName>
</protein>
<dbReference type="RefSeq" id="WP_006547685.1">
    <property type="nucleotide sequence ID" value="NZ_DS999574.1"/>
</dbReference>
<dbReference type="InterPro" id="IPR001387">
    <property type="entry name" value="Cro/C1-type_HTH"/>
</dbReference>
<keyword evidence="2" id="KW-1185">Reference proteome</keyword>
<dbReference type="Proteomes" id="UP000004778">
    <property type="component" value="Unassembled WGS sequence"/>
</dbReference>
<dbReference type="EMBL" id="ACFH01000049">
    <property type="protein sequence ID" value="EEH66407.1"/>
    <property type="molecule type" value="Genomic_DNA"/>
</dbReference>
<dbReference type="CDD" id="cd00093">
    <property type="entry name" value="HTH_XRE"/>
    <property type="match status" value="1"/>
</dbReference>
<sequence>MDTINATVTRDGKWWVADFTVDGHEYGTQARRLGDIAAEVADAAALMTDRDPSDYTVTITAADPQWAALVEDYQSATADLARAQDAARDASRAAVTALRAQGLTGRDVAALMGISPQRISQIVA</sequence>
<proteinExistence type="predicted"/>
<gene>
    <name evidence="1" type="ORF">HMPREF0058_0718</name>
</gene>
<dbReference type="AlphaFoldDB" id="C0W4C4"/>
<accession>C0W4C4</accession>
<name>C0W4C4_9ACTO</name>
<dbReference type="HOGENOM" id="CLU_127098_1_0_11"/>
<dbReference type="OrthoDB" id="3267710at2"/>
<comment type="caution">
    <text evidence="1">The sequence shown here is derived from an EMBL/GenBank/DDBJ whole genome shotgun (WGS) entry which is preliminary data.</text>
</comment>
<evidence type="ECO:0000313" key="2">
    <source>
        <dbReference type="Proteomes" id="UP000004778"/>
    </source>
</evidence>
<evidence type="ECO:0000313" key="1">
    <source>
        <dbReference type="EMBL" id="EEH66407.1"/>
    </source>
</evidence>
<organism evidence="1 2">
    <name type="scientific">Actinomyces urogenitalis DSM 15434</name>
    <dbReference type="NCBI Taxonomy" id="525246"/>
    <lineage>
        <taxon>Bacteria</taxon>
        <taxon>Bacillati</taxon>
        <taxon>Actinomycetota</taxon>
        <taxon>Actinomycetes</taxon>
        <taxon>Actinomycetales</taxon>
        <taxon>Actinomycetaceae</taxon>
        <taxon>Actinomyces</taxon>
    </lineage>
</organism>